<comment type="caution">
    <text evidence="1">The sequence shown here is derived from an EMBL/GenBank/DDBJ whole genome shotgun (WGS) entry which is preliminary data.</text>
</comment>
<evidence type="ECO:0000313" key="1">
    <source>
        <dbReference type="EMBL" id="OHA96741.1"/>
    </source>
</evidence>
<accession>A0A1G2TJE1</accession>
<name>A0A1G2TJE1_9BACT</name>
<dbReference type="EMBL" id="MHVS01000004">
    <property type="protein sequence ID" value="OHA96741.1"/>
    <property type="molecule type" value="Genomic_DNA"/>
</dbReference>
<gene>
    <name evidence="1" type="ORF">A3D49_02775</name>
</gene>
<proteinExistence type="predicted"/>
<dbReference type="Proteomes" id="UP000177279">
    <property type="component" value="Unassembled WGS sequence"/>
</dbReference>
<dbReference type="AlphaFoldDB" id="A0A1G2TJE1"/>
<organism evidence="1 2">
    <name type="scientific">Candidatus Zambryskibacteria bacterium RIFCSPHIGHO2_02_FULL_43_37</name>
    <dbReference type="NCBI Taxonomy" id="1802749"/>
    <lineage>
        <taxon>Bacteria</taxon>
        <taxon>Candidatus Zambryskiibacteriota</taxon>
    </lineage>
</organism>
<evidence type="ECO:0000313" key="2">
    <source>
        <dbReference type="Proteomes" id="UP000177279"/>
    </source>
</evidence>
<reference evidence="1 2" key="1">
    <citation type="journal article" date="2016" name="Nat. Commun.">
        <title>Thousands of microbial genomes shed light on interconnected biogeochemical processes in an aquifer system.</title>
        <authorList>
            <person name="Anantharaman K."/>
            <person name="Brown C.T."/>
            <person name="Hug L.A."/>
            <person name="Sharon I."/>
            <person name="Castelle C.J."/>
            <person name="Probst A.J."/>
            <person name="Thomas B.C."/>
            <person name="Singh A."/>
            <person name="Wilkins M.J."/>
            <person name="Karaoz U."/>
            <person name="Brodie E.L."/>
            <person name="Williams K.H."/>
            <person name="Hubbard S.S."/>
            <person name="Banfield J.F."/>
        </authorList>
    </citation>
    <scope>NUCLEOTIDE SEQUENCE [LARGE SCALE GENOMIC DNA]</scope>
</reference>
<protein>
    <submittedName>
        <fullName evidence="1">Uncharacterized protein</fullName>
    </submittedName>
</protein>
<sequence length="74" mass="8508">MFLKGGNKMRMMVFLESDEPVQEGAAMQILRDVLEKHPEIKQAEISLRVSPHSFREEGFRGNHFYSRQIGSLGD</sequence>